<dbReference type="GO" id="GO:0000123">
    <property type="term" value="C:histone acetyltransferase complex"/>
    <property type="evidence" value="ECO:0007669"/>
    <property type="project" value="TreeGrafter"/>
</dbReference>
<comment type="function">
    <text evidence="1">Acetyltransferase enzyme. Acetylates histones, giving a specific tag for transcriptional activation.</text>
</comment>
<keyword evidence="7 16" id="KW-0863">Zinc-finger</keyword>
<proteinExistence type="predicted"/>
<evidence type="ECO:0000256" key="15">
    <source>
        <dbReference type="ARBA" id="ARBA00048017"/>
    </source>
</evidence>
<feature type="compositionally biased region" description="Polar residues" evidence="17">
    <location>
        <begin position="14"/>
        <end position="23"/>
    </location>
</feature>
<evidence type="ECO:0000256" key="17">
    <source>
        <dbReference type="SAM" id="MobiDB-lite"/>
    </source>
</evidence>
<dbReference type="InterPro" id="IPR031162">
    <property type="entry name" value="CBP_P300_HAT"/>
</dbReference>
<evidence type="ECO:0000313" key="22">
    <source>
        <dbReference type="RefSeq" id="XP_039138945.1"/>
    </source>
</evidence>
<dbReference type="InterPro" id="IPR019787">
    <property type="entry name" value="Znf_PHD-finger"/>
</dbReference>
<dbReference type="Pfam" id="PF00569">
    <property type="entry name" value="ZZ"/>
    <property type="match status" value="1"/>
</dbReference>
<keyword evidence="12" id="KW-0804">Transcription</keyword>
<feature type="region of interest" description="Disordered" evidence="17">
    <location>
        <begin position="405"/>
        <end position="472"/>
    </location>
</feature>
<evidence type="ECO:0000256" key="16">
    <source>
        <dbReference type="PROSITE-ProRule" id="PRU00228"/>
    </source>
</evidence>
<evidence type="ECO:0000256" key="3">
    <source>
        <dbReference type="ARBA" id="ARBA00013184"/>
    </source>
</evidence>
<evidence type="ECO:0000256" key="9">
    <source>
        <dbReference type="ARBA" id="ARBA00022853"/>
    </source>
</evidence>
<dbReference type="FunFam" id="1.20.1020.10:FF:000003">
    <property type="entry name" value="Histone acetyltransferase HAC1-like protein"/>
    <property type="match status" value="1"/>
</dbReference>
<evidence type="ECO:0000259" key="19">
    <source>
        <dbReference type="PROSITE" id="PS50135"/>
    </source>
</evidence>
<dbReference type="CDD" id="cd15614">
    <property type="entry name" value="PHD_HAC_like"/>
    <property type="match status" value="1"/>
</dbReference>
<dbReference type="GO" id="GO:0008270">
    <property type="term" value="F:zinc ion binding"/>
    <property type="evidence" value="ECO:0007669"/>
    <property type="project" value="UniProtKB-KW"/>
</dbReference>
<dbReference type="RefSeq" id="XP_039138945.1">
    <property type="nucleotide sequence ID" value="XM_039283011.1"/>
</dbReference>
<evidence type="ECO:0000256" key="12">
    <source>
        <dbReference type="ARBA" id="ARBA00023163"/>
    </source>
</evidence>
<gene>
    <name evidence="22" type="primary">LOC120276288</name>
</gene>
<dbReference type="GO" id="GO:0004402">
    <property type="term" value="F:histone acetyltransferase activity"/>
    <property type="evidence" value="ECO:0007669"/>
    <property type="project" value="InterPro"/>
</dbReference>
<evidence type="ECO:0000256" key="2">
    <source>
        <dbReference type="ARBA" id="ARBA00004123"/>
    </source>
</evidence>
<evidence type="ECO:0000256" key="7">
    <source>
        <dbReference type="ARBA" id="ARBA00022771"/>
    </source>
</evidence>
<dbReference type="InterPro" id="IPR043145">
    <property type="entry name" value="Znf_ZZ_sf"/>
</dbReference>
<keyword evidence="13" id="KW-0539">Nucleus</keyword>
<feature type="domain" description="TAZ-type" evidence="18">
    <location>
        <begin position="655"/>
        <end position="735"/>
    </location>
</feature>
<feature type="domain" description="ZZ-type" evidence="19">
    <location>
        <begin position="1431"/>
        <end position="1494"/>
    </location>
</feature>
<feature type="compositionally biased region" description="Polar residues" evidence="17">
    <location>
        <begin position="914"/>
        <end position="926"/>
    </location>
</feature>
<evidence type="ECO:0000256" key="4">
    <source>
        <dbReference type="ARBA" id="ARBA00022679"/>
    </source>
</evidence>
<reference evidence="22" key="1">
    <citation type="submission" date="2025-08" db="UniProtKB">
        <authorList>
            <consortium name="RefSeq"/>
        </authorList>
    </citation>
    <scope>IDENTIFICATION</scope>
</reference>
<dbReference type="SMART" id="SM01250">
    <property type="entry name" value="KAT11"/>
    <property type="match status" value="1"/>
</dbReference>
<evidence type="ECO:0000256" key="14">
    <source>
        <dbReference type="ARBA" id="ARBA00023315"/>
    </source>
</evidence>
<comment type="subcellular location">
    <subcellularLocation>
        <location evidence="2">Nucleus</location>
    </subcellularLocation>
</comment>
<keyword evidence="21" id="KW-1185">Reference proteome</keyword>
<keyword evidence="8" id="KW-0862">Zinc</keyword>
<dbReference type="GO" id="GO:0045944">
    <property type="term" value="P:positive regulation of transcription by RNA polymerase II"/>
    <property type="evidence" value="ECO:0007669"/>
    <property type="project" value="TreeGrafter"/>
</dbReference>
<dbReference type="FunFam" id="3.30.60.90:FF:000022">
    <property type="entry name" value="Histone acetyltransferase of the CBP family 12"/>
    <property type="match status" value="1"/>
</dbReference>
<dbReference type="SMART" id="SM00291">
    <property type="entry name" value="ZnF_ZZ"/>
    <property type="match status" value="2"/>
</dbReference>
<evidence type="ECO:0000256" key="10">
    <source>
        <dbReference type="ARBA" id="ARBA00023015"/>
    </source>
</evidence>
<dbReference type="Pfam" id="PF08214">
    <property type="entry name" value="HAT_KAT11"/>
    <property type="match status" value="1"/>
</dbReference>
<dbReference type="PROSITE" id="PS51727">
    <property type="entry name" value="CBP_P300_HAT"/>
    <property type="match status" value="1"/>
</dbReference>
<dbReference type="Gene3D" id="1.20.1020.10">
    <property type="entry name" value="TAZ domain"/>
    <property type="match status" value="2"/>
</dbReference>
<keyword evidence="9" id="KW-0156">Chromatin regulator</keyword>
<feature type="domain" description="CBP/p300-type HAT" evidence="20">
    <location>
        <begin position="1113"/>
        <end position="1549"/>
    </location>
</feature>
<feature type="compositionally biased region" description="Polar residues" evidence="17">
    <location>
        <begin position="522"/>
        <end position="536"/>
    </location>
</feature>
<name>A0AB40CG52_DIOCR</name>
<dbReference type="GO" id="GO:0005667">
    <property type="term" value="C:transcription regulator complex"/>
    <property type="evidence" value="ECO:0007669"/>
    <property type="project" value="TreeGrafter"/>
</dbReference>
<dbReference type="SUPFAM" id="SSF57850">
    <property type="entry name" value="RING/U-box"/>
    <property type="match status" value="2"/>
</dbReference>
<dbReference type="InterPro" id="IPR035898">
    <property type="entry name" value="TAZ_dom_sf"/>
</dbReference>
<dbReference type="GeneID" id="120276288"/>
<organism evidence="21 22">
    <name type="scientific">Dioscorea cayennensis subsp. rotundata</name>
    <name type="common">White Guinea yam</name>
    <name type="synonym">Dioscorea rotundata</name>
    <dbReference type="NCBI Taxonomy" id="55577"/>
    <lineage>
        <taxon>Eukaryota</taxon>
        <taxon>Viridiplantae</taxon>
        <taxon>Streptophyta</taxon>
        <taxon>Embryophyta</taxon>
        <taxon>Tracheophyta</taxon>
        <taxon>Spermatophyta</taxon>
        <taxon>Magnoliopsida</taxon>
        <taxon>Liliopsida</taxon>
        <taxon>Dioscoreales</taxon>
        <taxon>Dioscoreaceae</taxon>
        <taxon>Dioscorea</taxon>
    </lineage>
</organism>
<dbReference type="GO" id="GO:0003713">
    <property type="term" value="F:transcription coactivator activity"/>
    <property type="evidence" value="ECO:0007669"/>
    <property type="project" value="TreeGrafter"/>
</dbReference>
<dbReference type="InterPro" id="IPR013178">
    <property type="entry name" value="Histone_AcTrfase_Rtt109/CBP"/>
</dbReference>
<feature type="domain" description="ZZ-type" evidence="19">
    <location>
        <begin position="1551"/>
        <end position="1604"/>
    </location>
</feature>
<dbReference type="PROSITE" id="PS50134">
    <property type="entry name" value="ZF_TAZ"/>
    <property type="match status" value="2"/>
</dbReference>
<evidence type="ECO:0000256" key="1">
    <source>
        <dbReference type="ARBA" id="ARBA00002581"/>
    </source>
</evidence>
<dbReference type="InterPro" id="IPR000197">
    <property type="entry name" value="Znf_TAZ"/>
</dbReference>
<dbReference type="InterPro" id="IPR011011">
    <property type="entry name" value="Znf_FYVE_PHD"/>
</dbReference>
<dbReference type="GO" id="GO:0031490">
    <property type="term" value="F:chromatin DNA binding"/>
    <property type="evidence" value="ECO:0007669"/>
    <property type="project" value="TreeGrafter"/>
</dbReference>
<feature type="region of interest" description="Disordered" evidence="17">
    <location>
        <begin position="522"/>
        <end position="583"/>
    </location>
</feature>
<evidence type="ECO:0000313" key="21">
    <source>
        <dbReference type="Proteomes" id="UP001515500"/>
    </source>
</evidence>
<keyword evidence="14" id="KW-0012">Acyltransferase</keyword>
<keyword evidence="6" id="KW-0677">Repeat</keyword>
<feature type="compositionally biased region" description="Polar residues" evidence="17">
    <location>
        <begin position="543"/>
        <end position="577"/>
    </location>
</feature>
<feature type="compositionally biased region" description="Polar residues" evidence="17">
    <location>
        <begin position="405"/>
        <end position="431"/>
    </location>
</feature>
<dbReference type="InterPro" id="IPR000433">
    <property type="entry name" value="Znf_ZZ"/>
</dbReference>
<evidence type="ECO:0000259" key="20">
    <source>
        <dbReference type="PROSITE" id="PS51727"/>
    </source>
</evidence>
<dbReference type="GO" id="GO:0005634">
    <property type="term" value="C:nucleus"/>
    <property type="evidence" value="ECO:0007669"/>
    <property type="project" value="UniProtKB-SubCell"/>
</dbReference>
<keyword evidence="5" id="KW-0479">Metal-binding</keyword>
<dbReference type="PROSITE" id="PS50135">
    <property type="entry name" value="ZF_ZZ_2"/>
    <property type="match status" value="2"/>
</dbReference>
<dbReference type="SUPFAM" id="SSF57903">
    <property type="entry name" value="FYVE/PHD zinc finger"/>
    <property type="match status" value="1"/>
</dbReference>
<dbReference type="SMART" id="SM00249">
    <property type="entry name" value="PHD"/>
    <property type="match status" value="1"/>
</dbReference>
<protein>
    <recommendedName>
        <fullName evidence="3">histone acetyltransferase</fullName>
        <ecNumber evidence="3">2.3.1.48</ecNumber>
    </recommendedName>
</protein>
<evidence type="ECO:0000256" key="8">
    <source>
        <dbReference type="ARBA" id="ARBA00022833"/>
    </source>
</evidence>
<keyword evidence="11" id="KW-0010">Activator</keyword>
<accession>A0AB40CG52</accession>
<feature type="compositionally biased region" description="Basic and acidic residues" evidence="17">
    <location>
        <begin position="904"/>
        <end position="913"/>
    </location>
</feature>
<evidence type="ECO:0000256" key="13">
    <source>
        <dbReference type="ARBA" id="ARBA00023242"/>
    </source>
</evidence>
<keyword evidence="4" id="KW-0808">Transferase</keyword>
<dbReference type="Pfam" id="PF02135">
    <property type="entry name" value="zf-TAZ"/>
    <property type="match status" value="2"/>
</dbReference>
<dbReference type="InterPro" id="IPR013083">
    <property type="entry name" value="Znf_RING/FYVE/PHD"/>
</dbReference>
<dbReference type="Gene3D" id="3.30.60.90">
    <property type="match status" value="2"/>
</dbReference>
<dbReference type="SUPFAM" id="SSF57933">
    <property type="entry name" value="TAZ domain"/>
    <property type="match status" value="2"/>
</dbReference>
<comment type="catalytic activity">
    <reaction evidence="15">
        <text>L-lysyl-[protein] + acetyl-CoA = N(6)-acetyl-L-lysyl-[protein] + CoA + H(+)</text>
        <dbReference type="Rhea" id="RHEA:45948"/>
        <dbReference type="Rhea" id="RHEA-COMP:9752"/>
        <dbReference type="Rhea" id="RHEA-COMP:10731"/>
        <dbReference type="ChEBI" id="CHEBI:15378"/>
        <dbReference type="ChEBI" id="CHEBI:29969"/>
        <dbReference type="ChEBI" id="CHEBI:57287"/>
        <dbReference type="ChEBI" id="CHEBI:57288"/>
        <dbReference type="ChEBI" id="CHEBI:61930"/>
        <dbReference type="EC" id="2.3.1.48"/>
    </reaction>
</comment>
<keyword evidence="10" id="KW-0805">Transcription regulation</keyword>
<dbReference type="Proteomes" id="UP001515500">
    <property type="component" value="Chromosome 14"/>
</dbReference>
<dbReference type="PROSITE" id="PS01357">
    <property type="entry name" value="ZF_ZZ_1"/>
    <property type="match status" value="1"/>
</dbReference>
<feature type="region of interest" description="Disordered" evidence="17">
    <location>
        <begin position="904"/>
        <end position="931"/>
    </location>
</feature>
<sequence length="1729" mass="193928">MNAQAHLSGRISGQVPNQPSQMHNFGGHNLDPDLSAKRNLVYDHILKWFQRKSPDANANFATLATKFEDLLFRTAASKEDYMNMGGRAIELRMQALAKSTNNSQLNAHRFSSSSAVSTMIPTPGMAQTSSTNSVVWPADNSIISTSGAAMVVPTTVNTGSILPVASGVGSVGTAATSNVLDGQVPNGYRKVSVNSHFGSGGNTLMPQQSTQMIPTPGLNNFQPVTAHPEFSSGGGFLSNEASVSLQPQLKQYVGSQTGRNFHAPLTQVGIKMRSNMYQKPPTYEFSNGLMNGSLGLSGTNLQVVNGSTTSDGYLSAVPYGTPERLQEHFDQQQHQTMLPTSLPQQVTSTPGDVYGMGAVDPLGPGNLYGSSVASVFNHQNINPASLQSKSKTSFTMQSQNAGLQSIQQVAKPQIPDQSQKMNPQISHSTGEQLLSSQHQLQKFQHQQFQQQPSQSYTHPIQHQQEQLGQQHQQLMSKVDTLKHSSMVSNFGRQLTPGCTNDLHHELLPNQPAEHLHLSKFQNQCERRTSSSNQFGGSQLLGHLSSTHDSPQPVTQDPQQVSESQNDVHCLSTGSQPDVPSRNHWRPQLLQKSHILDISPLEQQIKEEFNQRITGRDEAQQSHISLDGCGTGSGGATKVVAMQQLSGKLAPGPGSTKRERDFHNQRRWLLLVLHARSCRTPKGECQDICSKVQKLCAHMGRCKSSECEVAYCESTKKVFGHFVSCRCADCPVCAPVRSYIAREHARANCNSAEQMTDSRRIDNSGDADRISIINVPPVETSTDLQALPKRMKVEHDSQSLVPKQETTPVPVQLVNHSQDSPETQFQGCEAPNTSVSIKSEISEMNLDTPTSPGCDNAPIFNNLTDGFLENAHRTRPDLKHDLKSVGPVNFDDHGRRETILEGKEPDQAKIETNNHEPNAQANDTAVGNKSGKPKIKGVSLTELFTPEQVREHIVSLRRWVGQSKAKAEKNQAMEHSMSDNACQLCAVEKLTFEPPPIYCSPCGARIKRNAMYYTVGTGDTRHCFCTLCYNEARGDSIEVDGSTFPKIRLEKKKNDEETEEWWVQCDKCEAWQHQICALFNGRRNDGGQAEYTCPNCFMDEVARGERMPLPQSAVLGAKDLPRTILSDHIEQRLFRRLKQERQDRARNLGKSYDEVPGAEALVVRVVSSVDKKLEVKQRFLEIFQEENYPTEFPYKSKVILLFQKIEGVEVCLFGMYVQEFGSECQFPNQRRVYLSYLDSVKYFRPEIKTVTGEALRTFVYHEILIGYLEYCKRRGFTSCYIWACPPLKGEDYILYCHPEIQKTPKSDKLREWYLSMLRKATKENIVVDLTNLYDHFFVHVGECKAKITAARLPYFDGDYWPGAAEDMINQLRQEEDGRKQQKKGKIKKLISKRALKAAGHADLSGNASKDALLMQKLGETIHPMKEDFIMVHLQHACAHCCLLMVSGIRWVCNQCKNFQLCDKCHDTEQRIEERDRHPINSREKHMLCPVEINDVALDTKDKDEILESEFFDTRQAFLSLCQGNHYQYDTLRRAKHSSMMVLYHLHNPTAPAFVTTCNICYHDIETGQGWRCEICPDFDVCNSCYQKDGGPDHPHKLTNHPSLAERDAQNKEARQKRVLQLRKMLDLLVHASQCRSPHCQYPNCRKVKGLFRHGIQCKTRASGGCPLCKKMWYLLQLHARACKVSECHVPRCKDLKEHLKRLQQQSDSRRRAAVMEMMRQRAAEVAGNAE</sequence>
<dbReference type="SMART" id="SM00551">
    <property type="entry name" value="ZnF_TAZ"/>
    <property type="match status" value="2"/>
</dbReference>
<dbReference type="Gene3D" id="3.30.40.10">
    <property type="entry name" value="Zinc/RING finger domain, C3HC4 (zinc finger)"/>
    <property type="match status" value="1"/>
</dbReference>
<evidence type="ECO:0000259" key="18">
    <source>
        <dbReference type="PROSITE" id="PS50134"/>
    </source>
</evidence>
<feature type="region of interest" description="Disordered" evidence="17">
    <location>
        <begin position="1"/>
        <end position="27"/>
    </location>
</feature>
<evidence type="ECO:0000256" key="11">
    <source>
        <dbReference type="ARBA" id="ARBA00023159"/>
    </source>
</evidence>
<dbReference type="Pfam" id="PF00628">
    <property type="entry name" value="PHD"/>
    <property type="match status" value="1"/>
</dbReference>
<evidence type="ECO:0000256" key="5">
    <source>
        <dbReference type="ARBA" id="ARBA00022723"/>
    </source>
</evidence>
<dbReference type="PANTHER" id="PTHR13808:SF1">
    <property type="entry name" value="HISTONE ACETYLTRANSFERASE"/>
    <property type="match status" value="1"/>
</dbReference>
<dbReference type="PANTHER" id="PTHR13808">
    <property type="entry name" value="CBP/P300-RELATED"/>
    <property type="match status" value="1"/>
</dbReference>
<dbReference type="InterPro" id="IPR001965">
    <property type="entry name" value="Znf_PHD"/>
</dbReference>
<feature type="domain" description="TAZ-type" evidence="18">
    <location>
        <begin position="1611"/>
        <end position="1694"/>
    </location>
</feature>
<feature type="compositionally biased region" description="Low complexity" evidence="17">
    <location>
        <begin position="432"/>
        <end position="472"/>
    </location>
</feature>
<evidence type="ECO:0000256" key="6">
    <source>
        <dbReference type="ARBA" id="ARBA00022737"/>
    </source>
</evidence>
<dbReference type="EC" id="2.3.1.48" evidence="3"/>